<feature type="region of interest" description="Disordered" evidence="1">
    <location>
        <begin position="107"/>
        <end position="126"/>
    </location>
</feature>
<dbReference type="OrthoDB" id="2688840at2759"/>
<proteinExistence type="predicted"/>
<accession>A0A0C3P3S9</accession>
<evidence type="ECO:0000313" key="2">
    <source>
        <dbReference type="EMBL" id="KIP12599.1"/>
    </source>
</evidence>
<keyword evidence="3" id="KW-1185">Reference proteome</keyword>
<name>A0A0C3P3S9_PHLG1</name>
<protein>
    <submittedName>
        <fullName evidence="2">Uncharacterized protein</fullName>
    </submittedName>
</protein>
<feature type="compositionally biased region" description="Polar residues" evidence="1">
    <location>
        <begin position="162"/>
        <end position="173"/>
    </location>
</feature>
<organism evidence="2 3">
    <name type="scientific">Phlebiopsis gigantea (strain 11061_1 CR5-6)</name>
    <name type="common">White-rot fungus</name>
    <name type="synonym">Peniophora gigantea</name>
    <dbReference type="NCBI Taxonomy" id="745531"/>
    <lineage>
        <taxon>Eukaryota</taxon>
        <taxon>Fungi</taxon>
        <taxon>Dikarya</taxon>
        <taxon>Basidiomycota</taxon>
        <taxon>Agaricomycotina</taxon>
        <taxon>Agaricomycetes</taxon>
        <taxon>Polyporales</taxon>
        <taxon>Phanerochaetaceae</taxon>
        <taxon>Phlebiopsis</taxon>
    </lineage>
</organism>
<gene>
    <name evidence="2" type="ORF">PHLGIDRAFT_10037</name>
</gene>
<reference evidence="2 3" key="1">
    <citation type="journal article" date="2014" name="PLoS Genet.">
        <title>Analysis of the Phlebiopsis gigantea genome, transcriptome and secretome provides insight into its pioneer colonization strategies of wood.</title>
        <authorList>
            <person name="Hori C."/>
            <person name="Ishida T."/>
            <person name="Igarashi K."/>
            <person name="Samejima M."/>
            <person name="Suzuki H."/>
            <person name="Master E."/>
            <person name="Ferreira P."/>
            <person name="Ruiz-Duenas F.J."/>
            <person name="Held B."/>
            <person name="Canessa P."/>
            <person name="Larrondo L.F."/>
            <person name="Schmoll M."/>
            <person name="Druzhinina I.S."/>
            <person name="Kubicek C.P."/>
            <person name="Gaskell J.A."/>
            <person name="Kersten P."/>
            <person name="St John F."/>
            <person name="Glasner J."/>
            <person name="Sabat G."/>
            <person name="Splinter BonDurant S."/>
            <person name="Syed K."/>
            <person name="Yadav J."/>
            <person name="Mgbeahuruike A.C."/>
            <person name="Kovalchuk A."/>
            <person name="Asiegbu F.O."/>
            <person name="Lackner G."/>
            <person name="Hoffmeister D."/>
            <person name="Rencoret J."/>
            <person name="Gutierrez A."/>
            <person name="Sun H."/>
            <person name="Lindquist E."/>
            <person name="Barry K."/>
            <person name="Riley R."/>
            <person name="Grigoriev I.V."/>
            <person name="Henrissat B."/>
            <person name="Kues U."/>
            <person name="Berka R.M."/>
            <person name="Martinez A.T."/>
            <person name="Covert S.F."/>
            <person name="Blanchette R.A."/>
            <person name="Cullen D."/>
        </authorList>
    </citation>
    <scope>NUCLEOTIDE SEQUENCE [LARGE SCALE GENOMIC DNA]</scope>
    <source>
        <strain evidence="2 3">11061_1 CR5-6</strain>
    </source>
</reference>
<dbReference type="HOGENOM" id="CLU_773769_0_0_1"/>
<dbReference type="AlphaFoldDB" id="A0A0C3P3S9"/>
<evidence type="ECO:0000256" key="1">
    <source>
        <dbReference type="SAM" id="MobiDB-lite"/>
    </source>
</evidence>
<sequence>MEARHIPSRGLLVVKLQSSGTDGPTPCSDTLHTRPRSPQPLLFSHILSPSAYIFSYHASVAIYVVLCPLFPSSPSVSLRDLSRALLAPSLKDFASDLPAEKWDAEKWTRGKRARRDSSSPLSTTRGPCLFGSSPIFREQWAFVPPPSQLPSTSDAFQLFPSRPQQSLNTSRPSSPMLRSVSDPPVFALQPQADDITRLRSFAFGELQRSVEESGEGLVNRMRDWEQQHAHTHPPFSTHPSLAPAFEVATTPGMFPDRVNPSDDHFDDEDDIQIVSGDLLADGQCESCSVDADSENEMDLDLVDNNSCRWPADSPPSERSGYISDEDLPALSLSSTDSPSSSQISFPVYHESFLADSSPPSHRALVPTSSCGASPSEKAVAALTLVMASGAGGLNDYEAVRALDGEQSSLDESSIGEMWH</sequence>
<dbReference type="EMBL" id="KN840439">
    <property type="protein sequence ID" value="KIP12599.1"/>
    <property type="molecule type" value="Genomic_DNA"/>
</dbReference>
<evidence type="ECO:0000313" key="3">
    <source>
        <dbReference type="Proteomes" id="UP000053257"/>
    </source>
</evidence>
<feature type="region of interest" description="Disordered" evidence="1">
    <location>
        <begin position="153"/>
        <end position="184"/>
    </location>
</feature>
<dbReference type="Proteomes" id="UP000053257">
    <property type="component" value="Unassembled WGS sequence"/>
</dbReference>